<organism evidence="3">
    <name type="scientific">marine metagenome</name>
    <dbReference type="NCBI Taxonomy" id="408172"/>
    <lineage>
        <taxon>unclassified sequences</taxon>
        <taxon>metagenomes</taxon>
        <taxon>ecological metagenomes</taxon>
    </lineage>
</organism>
<dbReference type="AlphaFoldDB" id="A0A382ETS3"/>
<feature type="transmembrane region" description="Helical" evidence="1">
    <location>
        <begin position="12"/>
        <end position="31"/>
    </location>
</feature>
<dbReference type="GO" id="GO:0080120">
    <property type="term" value="P:CAAX-box protein maturation"/>
    <property type="evidence" value="ECO:0007669"/>
    <property type="project" value="UniProtKB-ARBA"/>
</dbReference>
<dbReference type="EMBL" id="UINC01045905">
    <property type="protein sequence ID" value="SVB53217.1"/>
    <property type="molecule type" value="Genomic_DNA"/>
</dbReference>
<feature type="domain" description="CAAX prenyl protease 2/Lysostaphin resistance protein A-like" evidence="2">
    <location>
        <begin position="124"/>
        <end position="227"/>
    </location>
</feature>
<proteinExistence type="predicted"/>
<evidence type="ECO:0000259" key="2">
    <source>
        <dbReference type="Pfam" id="PF02517"/>
    </source>
</evidence>
<reference evidence="3" key="1">
    <citation type="submission" date="2018-05" db="EMBL/GenBank/DDBJ databases">
        <authorList>
            <person name="Lanie J.A."/>
            <person name="Ng W.-L."/>
            <person name="Kazmierczak K.M."/>
            <person name="Andrzejewski T.M."/>
            <person name="Davidsen T.M."/>
            <person name="Wayne K.J."/>
            <person name="Tettelin H."/>
            <person name="Glass J.I."/>
            <person name="Rusch D."/>
            <person name="Podicherti R."/>
            <person name="Tsui H.-C.T."/>
            <person name="Winkler M.E."/>
        </authorList>
    </citation>
    <scope>NUCLEOTIDE SEQUENCE</scope>
</reference>
<protein>
    <recommendedName>
        <fullName evidence="2">CAAX prenyl protease 2/Lysostaphin resistance protein A-like domain-containing protein</fullName>
    </recommendedName>
</protein>
<evidence type="ECO:0000313" key="3">
    <source>
        <dbReference type="EMBL" id="SVB53217.1"/>
    </source>
</evidence>
<feature type="transmembrane region" description="Helical" evidence="1">
    <location>
        <begin position="87"/>
        <end position="109"/>
    </location>
</feature>
<gene>
    <name evidence="3" type="ORF">METZ01_LOCUS206071</name>
</gene>
<dbReference type="GO" id="GO:0004175">
    <property type="term" value="F:endopeptidase activity"/>
    <property type="evidence" value="ECO:0007669"/>
    <property type="project" value="UniProtKB-ARBA"/>
</dbReference>
<keyword evidence="1" id="KW-0472">Membrane</keyword>
<feature type="transmembrane region" description="Helical" evidence="1">
    <location>
        <begin position="51"/>
        <end position="75"/>
    </location>
</feature>
<dbReference type="InterPro" id="IPR003675">
    <property type="entry name" value="Rce1/LyrA-like_dom"/>
</dbReference>
<evidence type="ECO:0000256" key="1">
    <source>
        <dbReference type="SAM" id="Phobius"/>
    </source>
</evidence>
<keyword evidence="1" id="KW-1133">Transmembrane helix</keyword>
<dbReference type="Pfam" id="PF02517">
    <property type="entry name" value="Rce1-like"/>
    <property type="match status" value="1"/>
</dbReference>
<accession>A0A382ETS3</accession>
<name>A0A382ETS3_9ZZZZ</name>
<keyword evidence="1" id="KW-0812">Transmembrane</keyword>
<feature type="transmembrane region" description="Helical" evidence="1">
    <location>
        <begin position="140"/>
        <end position="160"/>
    </location>
</feature>
<sequence length="236" mass="27052">MSYWTQSRSPLYSFLFTIPIFVIYEIGIFFISKDDVWVLRNGADALMRQLLASFGIFGLYGIGAIFLFAFIIVFIRQKQQWDKTDIHFDYLLLMTAESAVWALCLYFLLSNILVGLMNPIGKSIIQQVTLAIGAGIYEEFLFRVLLIYGLNGILGFIFQWSVNIRRWGAMIVAAGIFSAFHFIGEYGDYFSLDLFLLRFFAGLVLGIVYFVRGFGITAYAHSIYDLIVLTQLTIRY</sequence>
<feature type="transmembrane region" description="Helical" evidence="1">
    <location>
        <begin position="167"/>
        <end position="183"/>
    </location>
</feature>
<feature type="transmembrane region" description="Helical" evidence="1">
    <location>
        <begin position="189"/>
        <end position="211"/>
    </location>
</feature>